<dbReference type="RefSeq" id="WP_244349500.1">
    <property type="nucleotide sequence ID" value="NZ_JAFIRA010000008.1"/>
</dbReference>
<gene>
    <name evidence="2" type="ORF">JX360_04995</name>
</gene>
<dbReference type="Pfam" id="PF05421">
    <property type="entry name" value="DUF751"/>
    <property type="match status" value="1"/>
</dbReference>
<dbReference type="InterPro" id="IPR008470">
    <property type="entry name" value="Uncharacterised_Ycf33"/>
</dbReference>
<keyword evidence="1" id="KW-0812">Transmembrane</keyword>
<accession>A0ABT0C8Z7</accession>
<evidence type="ECO:0000256" key="1">
    <source>
        <dbReference type="SAM" id="Phobius"/>
    </source>
</evidence>
<keyword evidence="1" id="KW-1133">Transmembrane helix</keyword>
<keyword evidence="1" id="KW-0472">Membrane</keyword>
<dbReference type="EMBL" id="JAFIRA010000008">
    <property type="protein sequence ID" value="MCJ2542266.1"/>
    <property type="molecule type" value="Genomic_DNA"/>
</dbReference>
<feature type="transmembrane region" description="Helical" evidence="1">
    <location>
        <begin position="21"/>
        <end position="37"/>
    </location>
</feature>
<keyword evidence="3" id="KW-1185">Reference proteome</keyword>
<name>A0ABT0C8Z7_THEVL</name>
<comment type="caution">
    <text evidence="2">The sequence shown here is derived from an EMBL/GenBank/DDBJ whole genome shotgun (WGS) entry which is preliminary data.</text>
</comment>
<evidence type="ECO:0000313" key="2">
    <source>
        <dbReference type="EMBL" id="MCJ2542266.1"/>
    </source>
</evidence>
<sequence length="91" mass="10215">MPQPQPPRKLEDQFVENVSRYPTYFVTVLLGGIWAGVQPFVNLYRKSPTAGAMVTLGCLLLLLFVYFTLRGMTGETFLPGWMLRWSSGGLS</sequence>
<protein>
    <submittedName>
        <fullName evidence="2">DUF751 family protein</fullName>
    </submittedName>
</protein>
<dbReference type="Proteomes" id="UP000830835">
    <property type="component" value="Unassembled WGS sequence"/>
</dbReference>
<organism evidence="2 3">
    <name type="scientific">Thermostichus vulcanus str. 'Rupite'</name>
    <dbReference type="NCBI Taxonomy" id="2813851"/>
    <lineage>
        <taxon>Bacteria</taxon>
        <taxon>Bacillati</taxon>
        <taxon>Cyanobacteriota</taxon>
        <taxon>Cyanophyceae</taxon>
        <taxon>Thermostichales</taxon>
        <taxon>Thermostichaceae</taxon>
        <taxon>Thermostichus</taxon>
    </lineage>
</organism>
<reference evidence="2" key="1">
    <citation type="submission" date="2021-02" db="EMBL/GenBank/DDBJ databases">
        <title>The CRISPR/cas machinery reduction and long-range gene transfer in the hot spring cyanobacterium Synechococcus.</title>
        <authorList>
            <person name="Dvorak P."/>
            <person name="Jahodarova E."/>
            <person name="Hasler P."/>
            <person name="Poulickova A."/>
        </authorList>
    </citation>
    <scope>NUCLEOTIDE SEQUENCE</scope>
    <source>
        <strain evidence="2">Rupite</strain>
    </source>
</reference>
<feature type="transmembrane region" description="Helical" evidence="1">
    <location>
        <begin position="49"/>
        <end position="69"/>
    </location>
</feature>
<evidence type="ECO:0000313" key="3">
    <source>
        <dbReference type="Proteomes" id="UP000830835"/>
    </source>
</evidence>
<proteinExistence type="predicted"/>